<keyword evidence="1" id="KW-1133">Transmembrane helix</keyword>
<feature type="transmembrane region" description="Helical" evidence="1">
    <location>
        <begin position="54"/>
        <end position="73"/>
    </location>
</feature>
<keyword evidence="3" id="KW-1185">Reference proteome</keyword>
<comment type="caution">
    <text evidence="2">The sequence shown here is derived from an EMBL/GenBank/DDBJ whole genome shotgun (WGS) entry which is preliminary data.</text>
</comment>
<dbReference type="Proteomes" id="UP000297890">
    <property type="component" value="Unassembled WGS sequence"/>
</dbReference>
<dbReference type="AlphaFoldDB" id="A0A4Z0FB65"/>
<dbReference type="OrthoDB" id="7062615at2"/>
<dbReference type="Pfam" id="PF10003">
    <property type="entry name" value="DUF2244"/>
    <property type="match status" value="1"/>
</dbReference>
<keyword evidence="1" id="KW-0472">Membrane</keyword>
<reference evidence="2 3" key="1">
    <citation type="journal article" date="2019" name="ISME J.">
        <title>Candidatus Macondimonas diazotrophica, a novel gammaproteobacterial genus dominating crude-oil-contaminated coastal sediments.</title>
        <authorList>
            <person name="Karthikeyan S."/>
            <person name="Konstantinidis K."/>
        </authorList>
    </citation>
    <scope>NUCLEOTIDE SEQUENCE [LARGE SCALE GENOMIC DNA]</scope>
    <source>
        <strain evidence="2 3">KTK01</strain>
    </source>
</reference>
<keyword evidence="1" id="KW-0812">Transmembrane</keyword>
<accession>A0A4Z0FB65</accession>
<evidence type="ECO:0000313" key="2">
    <source>
        <dbReference type="EMBL" id="TFZ83725.1"/>
    </source>
</evidence>
<sequence length="157" mass="17511">MDSPSAPLAEQPFCCVIAPDGSLTPRTAWVFGLLACAPLVIGAVWAGMMGLWPILPFAGLESLAVILTLRHCLRRNAYRQVVRIESGRIRVESGRRGPEQVAVFEQVWARIRLDAAAEPSRLWLVSRGERLELGRGLSEFERRRLAKRLKEVVRPGL</sequence>
<evidence type="ECO:0000256" key="1">
    <source>
        <dbReference type="SAM" id="Phobius"/>
    </source>
</evidence>
<evidence type="ECO:0000313" key="3">
    <source>
        <dbReference type="Proteomes" id="UP000297890"/>
    </source>
</evidence>
<feature type="transmembrane region" description="Helical" evidence="1">
    <location>
        <begin position="28"/>
        <end position="48"/>
    </location>
</feature>
<organism evidence="2 3">
    <name type="scientific">Candidatus Macondimonas diazotrophica</name>
    <dbReference type="NCBI Taxonomy" id="2305248"/>
    <lineage>
        <taxon>Bacteria</taxon>
        <taxon>Pseudomonadati</taxon>
        <taxon>Pseudomonadota</taxon>
        <taxon>Gammaproteobacteria</taxon>
        <taxon>Chromatiales</taxon>
        <taxon>Ectothiorhodospiraceae</taxon>
        <taxon>Candidatus Macondimonas</taxon>
    </lineage>
</organism>
<dbReference type="RefSeq" id="WP_135280652.1">
    <property type="nucleotide sequence ID" value="NZ_SRIO01000002.1"/>
</dbReference>
<protein>
    <submittedName>
        <fullName evidence="2">DUF2244 domain-containing protein</fullName>
    </submittedName>
</protein>
<proteinExistence type="predicted"/>
<name>A0A4Z0FB65_9GAMM</name>
<gene>
    <name evidence="2" type="ORF">E4680_01685</name>
</gene>
<dbReference type="InterPro" id="IPR019253">
    <property type="entry name" value="DUF2244_TM"/>
</dbReference>
<dbReference type="EMBL" id="SRIO01000002">
    <property type="protein sequence ID" value="TFZ83725.1"/>
    <property type="molecule type" value="Genomic_DNA"/>
</dbReference>